<name>A0A6L4WX43_9BACT</name>
<evidence type="ECO:0000313" key="2">
    <source>
        <dbReference type="EMBL" id="KAB7891451.1"/>
    </source>
</evidence>
<comment type="caution">
    <text evidence="2">The sequence shown here is derived from an EMBL/GenBank/DDBJ whole genome shotgun (WGS) entry which is preliminary data.</text>
</comment>
<dbReference type="Pfam" id="PF18824">
    <property type="entry name" value="LPD11"/>
    <property type="match status" value="1"/>
</dbReference>
<proteinExistence type="predicted"/>
<organism evidence="2 3">
    <name type="scientific">Poseidonibacter ostreae</name>
    <dbReference type="NCBI Taxonomy" id="2654171"/>
    <lineage>
        <taxon>Bacteria</taxon>
        <taxon>Pseudomonadati</taxon>
        <taxon>Campylobacterota</taxon>
        <taxon>Epsilonproteobacteria</taxon>
        <taxon>Campylobacterales</taxon>
        <taxon>Arcobacteraceae</taxon>
        <taxon>Poseidonibacter</taxon>
    </lineage>
</organism>
<evidence type="ECO:0000313" key="3">
    <source>
        <dbReference type="Proteomes" id="UP000472839"/>
    </source>
</evidence>
<protein>
    <recommendedName>
        <fullName evidence="1">Large polyvalent protein-associated domain-containing protein</fullName>
    </recommendedName>
</protein>
<feature type="domain" description="Large polyvalent protein-associated" evidence="1">
    <location>
        <begin position="10"/>
        <end position="75"/>
    </location>
</feature>
<dbReference type="AlphaFoldDB" id="A0A6L4WX43"/>
<dbReference type="EMBL" id="WFKK01000001">
    <property type="protein sequence ID" value="KAB7891451.1"/>
    <property type="molecule type" value="Genomic_DNA"/>
</dbReference>
<dbReference type="RefSeq" id="WP_152279554.1">
    <property type="nucleotide sequence ID" value="NZ_WFKK01000001.1"/>
</dbReference>
<evidence type="ECO:0000259" key="1">
    <source>
        <dbReference type="Pfam" id="PF18824"/>
    </source>
</evidence>
<reference evidence="2 3" key="1">
    <citation type="submission" date="2019-10" db="EMBL/GenBank/DDBJ databases">
        <title>Poseidonibacter ostreae sp. nov., isolated from the gut of the Ostrea denselamellosa.</title>
        <authorList>
            <person name="Choi A."/>
        </authorList>
    </citation>
    <scope>NUCLEOTIDE SEQUENCE [LARGE SCALE GENOMIC DNA]</scope>
    <source>
        <strain evidence="2 3">SJOD-M-33</strain>
    </source>
</reference>
<dbReference type="InterPro" id="IPR040789">
    <property type="entry name" value="LPD11"/>
</dbReference>
<gene>
    <name evidence="2" type="ORF">GBG19_01020</name>
</gene>
<dbReference type="Proteomes" id="UP000472839">
    <property type="component" value="Unassembled WGS sequence"/>
</dbReference>
<accession>A0A6L4WX43</accession>
<sequence length="84" mass="9918">MSANQSQDTQFNYMMLSRLQSDCEYFLGNGNGCEKHLWAGNVTEQIEEMIKLFNQLNEKPEWLTLEDIKTYESKMINKKEETKC</sequence>